<accession>A0A239DH93</accession>
<organism evidence="1 2">
    <name type="scientific">Dokdonia pacifica</name>
    <dbReference type="NCBI Taxonomy" id="1627892"/>
    <lineage>
        <taxon>Bacteria</taxon>
        <taxon>Pseudomonadati</taxon>
        <taxon>Bacteroidota</taxon>
        <taxon>Flavobacteriia</taxon>
        <taxon>Flavobacteriales</taxon>
        <taxon>Flavobacteriaceae</taxon>
        <taxon>Dokdonia</taxon>
    </lineage>
</organism>
<protein>
    <recommendedName>
        <fullName evidence="3">Lipid A deacylase LpxR family protein</fullName>
    </recommendedName>
</protein>
<dbReference type="AlphaFoldDB" id="A0A239DH93"/>
<dbReference type="Proteomes" id="UP000198379">
    <property type="component" value="Unassembled WGS sequence"/>
</dbReference>
<keyword evidence="2" id="KW-1185">Reference proteome</keyword>
<dbReference type="Pfam" id="PF09982">
    <property type="entry name" value="LpxR"/>
    <property type="match status" value="1"/>
</dbReference>
<sequence length="314" mass="35936">MNVFFNYRSVLRNMVLRYTFLLLSIVSFSQESYKQQVSLQHDNDFLFAIDRYYSAGTFIGYSRLLEGDFLFKREKDAPIQLNIRLGQETYTPRELFERDFDLLERPYAGYLFISTQLSKVKKSNIWLLQGEFGLAGPQSLAGDVQVAYHKLINTFVPVWEGQIANSVHVNFQGKYISTIDLNKPYLFKSISLQSTASLGTRLTYLEQGVNAYIGKRSSLATSAAFNRIGSEKEFYGYVGVAYRYVVNNALIEGHPFGDDSPFTLDAIASIGRFESGIIYREGRTTYSMVYHYNTKETAREGRLQYAAITISRLF</sequence>
<reference evidence="1 2" key="1">
    <citation type="submission" date="2017-06" db="EMBL/GenBank/DDBJ databases">
        <authorList>
            <person name="Kim H.J."/>
            <person name="Triplett B.A."/>
        </authorList>
    </citation>
    <scope>NUCLEOTIDE SEQUENCE [LARGE SCALE GENOMIC DNA]</scope>
    <source>
        <strain evidence="1 2">DSM 25597</strain>
    </source>
</reference>
<proteinExistence type="predicted"/>
<dbReference type="EMBL" id="FZNY01000011">
    <property type="protein sequence ID" value="SNS31786.1"/>
    <property type="molecule type" value="Genomic_DNA"/>
</dbReference>
<gene>
    <name evidence="1" type="ORF">SAMN06265376_11116</name>
</gene>
<evidence type="ECO:0000313" key="2">
    <source>
        <dbReference type="Proteomes" id="UP000198379"/>
    </source>
</evidence>
<evidence type="ECO:0000313" key="1">
    <source>
        <dbReference type="EMBL" id="SNS31786.1"/>
    </source>
</evidence>
<dbReference type="InterPro" id="IPR037107">
    <property type="entry name" value="Put_OMP_sf"/>
</dbReference>
<evidence type="ECO:0008006" key="3">
    <source>
        <dbReference type="Google" id="ProtNLM"/>
    </source>
</evidence>
<name>A0A239DH93_9FLAO</name>
<dbReference type="InterPro" id="IPR018707">
    <property type="entry name" value="LpxR"/>
</dbReference>
<dbReference type="Gene3D" id="2.40.128.140">
    <property type="entry name" value="Outer membrane protein"/>
    <property type="match status" value="1"/>
</dbReference>